<evidence type="ECO:0000256" key="7">
    <source>
        <dbReference type="ARBA" id="ARBA00022989"/>
    </source>
</evidence>
<dbReference type="InterPro" id="IPR022924">
    <property type="entry name" value="Cardiolipin_synthase"/>
</dbReference>
<keyword evidence="8" id="KW-0443">Lipid metabolism</keyword>
<dbReference type="AlphaFoldDB" id="A8MIQ7"/>
<keyword evidence="10" id="KW-0594">Phospholipid biosynthesis</keyword>
<evidence type="ECO:0000256" key="4">
    <source>
        <dbReference type="ARBA" id="ARBA00022679"/>
    </source>
</evidence>
<evidence type="ECO:0000256" key="6">
    <source>
        <dbReference type="ARBA" id="ARBA00022737"/>
    </source>
</evidence>
<keyword evidence="9 13" id="KW-0472">Membrane</keyword>
<dbReference type="InterPro" id="IPR025202">
    <property type="entry name" value="PLD-like_dom"/>
</dbReference>
<feature type="domain" description="PLD phosphodiesterase" evidence="14">
    <location>
        <begin position="377"/>
        <end position="404"/>
    </location>
</feature>
<evidence type="ECO:0000259" key="14">
    <source>
        <dbReference type="PROSITE" id="PS50035"/>
    </source>
</evidence>
<evidence type="ECO:0000256" key="13">
    <source>
        <dbReference type="SAM" id="Phobius"/>
    </source>
</evidence>
<dbReference type="OrthoDB" id="9762009at2"/>
<dbReference type="PROSITE" id="PS50035">
    <property type="entry name" value="PLD"/>
    <property type="match status" value="2"/>
</dbReference>
<keyword evidence="6" id="KW-0677">Repeat</keyword>
<feature type="transmembrane region" description="Helical" evidence="13">
    <location>
        <begin position="60"/>
        <end position="80"/>
    </location>
</feature>
<dbReference type="Proteomes" id="UP000000269">
    <property type="component" value="Chromosome"/>
</dbReference>
<reference evidence="16" key="1">
    <citation type="submission" date="2007-10" db="EMBL/GenBank/DDBJ databases">
        <title>Complete genome of Alkaliphilus oremlandii OhILAs.</title>
        <authorList>
            <person name="Copeland A."/>
            <person name="Lucas S."/>
            <person name="Lapidus A."/>
            <person name="Barry K."/>
            <person name="Detter J.C."/>
            <person name="Glavina del Rio T."/>
            <person name="Hammon N."/>
            <person name="Israni S."/>
            <person name="Dalin E."/>
            <person name="Tice H."/>
            <person name="Pitluck S."/>
            <person name="Chain P."/>
            <person name="Malfatti S."/>
            <person name="Shin M."/>
            <person name="Vergez L."/>
            <person name="Schmutz J."/>
            <person name="Larimer F."/>
            <person name="Land M."/>
            <person name="Hauser L."/>
            <person name="Kyrpides N."/>
            <person name="Mikhailova N."/>
            <person name="Stolz J.F."/>
            <person name="Dawson A."/>
            <person name="Fisher E."/>
            <person name="Crable B."/>
            <person name="Perera E."/>
            <person name="Lisak J."/>
            <person name="Ranganathan M."/>
            <person name="Basu P."/>
            <person name="Richardson P."/>
        </authorList>
    </citation>
    <scope>NUCLEOTIDE SEQUENCE [LARGE SCALE GENOMIC DNA]</scope>
    <source>
        <strain evidence="16">OhILAs</strain>
    </source>
</reference>
<keyword evidence="11" id="KW-1208">Phospholipid metabolism</keyword>
<evidence type="ECO:0000256" key="1">
    <source>
        <dbReference type="ARBA" id="ARBA00004236"/>
    </source>
</evidence>
<evidence type="ECO:0000256" key="11">
    <source>
        <dbReference type="ARBA" id="ARBA00023264"/>
    </source>
</evidence>
<dbReference type="SMART" id="SM00155">
    <property type="entry name" value="PLDc"/>
    <property type="match status" value="2"/>
</dbReference>
<evidence type="ECO:0000256" key="10">
    <source>
        <dbReference type="ARBA" id="ARBA00023209"/>
    </source>
</evidence>
<dbReference type="GO" id="GO:0008808">
    <property type="term" value="F:cardiolipin synthase activity"/>
    <property type="evidence" value="ECO:0007669"/>
    <property type="project" value="UniProtKB-UniRule"/>
</dbReference>
<dbReference type="STRING" id="350688.Clos_2153"/>
<evidence type="ECO:0000256" key="9">
    <source>
        <dbReference type="ARBA" id="ARBA00023136"/>
    </source>
</evidence>
<evidence type="ECO:0000256" key="3">
    <source>
        <dbReference type="ARBA" id="ARBA00022516"/>
    </source>
</evidence>
<dbReference type="CDD" id="cd09110">
    <property type="entry name" value="PLDc_CLS_1"/>
    <property type="match status" value="1"/>
</dbReference>
<evidence type="ECO:0000313" key="16">
    <source>
        <dbReference type="Proteomes" id="UP000000269"/>
    </source>
</evidence>
<dbReference type="GO" id="GO:0032049">
    <property type="term" value="P:cardiolipin biosynthetic process"/>
    <property type="evidence" value="ECO:0007669"/>
    <property type="project" value="UniProtKB-UniRule"/>
</dbReference>
<dbReference type="eggNOG" id="COG1502">
    <property type="taxonomic scope" value="Bacteria"/>
</dbReference>
<dbReference type="GO" id="GO:0005886">
    <property type="term" value="C:plasma membrane"/>
    <property type="evidence" value="ECO:0007669"/>
    <property type="project" value="UniProtKB-SubCell"/>
</dbReference>
<evidence type="ECO:0000256" key="2">
    <source>
        <dbReference type="ARBA" id="ARBA00022475"/>
    </source>
</evidence>
<protein>
    <recommendedName>
        <fullName evidence="12">Cardiolipin synthase</fullName>
        <ecNumber evidence="12">2.7.8.-</ecNumber>
    </recommendedName>
</protein>
<dbReference type="KEGG" id="aoe:Clos_2153"/>
<name>A8MIQ7_ALKOO</name>
<proteinExistence type="predicted"/>
<dbReference type="FunFam" id="3.30.870.10:FF:000014">
    <property type="entry name" value="Cardiolipin synthase"/>
    <property type="match status" value="1"/>
</dbReference>
<comment type="subcellular location">
    <subcellularLocation>
        <location evidence="1">Cell membrane</location>
    </subcellularLocation>
</comment>
<dbReference type="CDD" id="cd09112">
    <property type="entry name" value="PLDc_CLS_2"/>
    <property type="match status" value="1"/>
</dbReference>
<dbReference type="EMBL" id="CP000853">
    <property type="protein sequence ID" value="ABW19689.1"/>
    <property type="molecule type" value="Genomic_DNA"/>
</dbReference>
<dbReference type="Pfam" id="PF13091">
    <property type="entry name" value="PLDc_2"/>
    <property type="match status" value="2"/>
</dbReference>
<dbReference type="NCBIfam" id="TIGR04265">
    <property type="entry name" value="bac_cardiolipin"/>
    <property type="match status" value="1"/>
</dbReference>
<keyword evidence="7 13" id="KW-1133">Transmembrane helix</keyword>
<keyword evidence="5 13" id="KW-0812">Transmembrane</keyword>
<dbReference type="PANTHER" id="PTHR21248">
    <property type="entry name" value="CARDIOLIPIN SYNTHASE"/>
    <property type="match status" value="1"/>
</dbReference>
<organism evidence="15 16">
    <name type="scientific">Alkaliphilus oremlandii (strain OhILAs)</name>
    <name type="common">Clostridium oremlandii (strain OhILAs)</name>
    <dbReference type="NCBI Taxonomy" id="350688"/>
    <lineage>
        <taxon>Bacteria</taxon>
        <taxon>Bacillati</taxon>
        <taxon>Bacillota</taxon>
        <taxon>Clostridia</taxon>
        <taxon>Peptostreptococcales</taxon>
        <taxon>Natronincolaceae</taxon>
        <taxon>Alkaliphilus</taxon>
    </lineage>
</organism>
<keyword evidence="2" id="KW-1003">Cell membrane</keyword>
<keyword evidence="16" id="KW-1185">Reference proteome</keyword>
<sequence length="464" mass="53737">MTLNFLEIIFILLALSMVYLNLIDIFNYVILINLYPYLLIFTILAAIASIITHLVKSNVIHHIFYGIIAVYFIFFSYTFFRIYHNVKKIENIGAPSKITLKNEASFIYEDTTMFDEIIEAVSGAKNHIHIEFFIYRDDHIGKKIKDLLIQKTKEGIHVRLIYDGIGSIGLDKNYIKELKENGVEIRPYNNIIGSIIKGKLNNRNHRKIVIVDGKIGFMGGINIGDEYLGRDKKVGNWKDSLVKIKGEAVHEMQKVFLQDWHSISGEAIREDASYFPKVEVENTLPIKIIQSGYDAYLIGIKKEYYELLSGAKKRIYIVTPYLFLDQNMLEAIQHIANKGGDVRIILPKNTDHPFVGWVNDSFFRELLQNNVKIYQYSDGFLHSKIILVDEEIVSVGSANFNVRSQYLDYEMNAMIFSKEELRSMLKELNRNMKNSEEMTLQEYENSTIWQKLKAKLGVLIRPFI</sequence>
<dbReference type="SUPFAM" id="SSF56024">
    <property type="entry name" value="Phospholipase D/nuclease"/>
    <property type="match status" value="2"/>
</dbReference>
<keyword evidence="4" id="KW-0808">Transferase</keyword>
<evidence type="ECO:0000256" key="8">
    <source>
        <dbReference type="ARBA" id="ARBA00023098"/>
    </source>
</evidence>
<dbReference type="PANTHER" id="PTHR21248:SF22">
    <property type="entry name" value="PHOSPHOLIPASE D"/>
    <property type="match status" value="1"/>
</dbReference>
<dbReference type="InterPro" id="IPR001736">
    <property type="entry name" value="PLipase_D/transphosphatidylase"/>
</dbReference>
<feature type="transmembrane region" description="Helical" evidence="13">
    <location>
        <begin position="6"/>
        <end position="22"/>
    </location>
</feature>
<evidence type="ECO:0000256" key="12">
    <source>
        <dbReference type="NCBIfam" id="TIGR04265"/>
    </source>
</evidence>
<dbReference type="Gene3D" id="3.30.870.10">
    <property type="entry name" value="Endonuclease Chain A"/>
    <property type="match status" value="2"/>
</dbReference>
<feature type="domain" description="PLD phosphodiesterase" evidence="14">
    <location>
        <begin position="200"/>
        <end position="227"/>
    </location>
</feature>
<gene>
    <name evidence="15" type="ordered locus">Clos_2153</name>
</gene>
<keyword evidence="3" id="KW-0444">Lipid biosynthesis</keyword>
<dbReference type="HOGENOM" id="CLU_024860_0_0_9"/>
<accession>A8MIQ7</accession>
<evidence type="ECO:0000256" key="5">
    <source>
        <dbReference type="ARBA" id="ARBA00022692"/>
    </source>
</evidence>
<evidence type="ECO:0000313" key="15">
    <source>
        <dbReference type="EMBL" id="ABW19689.1"/>
    </source>
</evidence>
<feature type="transmembrane region" description="Helical" evidence="13">
    <location>
        <begin position="34"/>
        <end position="54"/>
    </location>
</feature>
<dbReference type="RefSeq" id="WP_012159998.1">
    <property type="nucleotide sequence ID" value="NC_009922.1"/>
</dbReference>
<dbReference type="EC" id="2.7.8.-" evidence="12"/>